<comment type="caution">
    <text evidence="16">The sequence shown here is derived from an EMBL/GenBank/DDBJ whole genome shotgun (WGS) entry which is preliminary data.</text>
</comment>
<evidence type="ECO:0000256" key="15">
    <source>
        <dbReference type="RuleBase" id="RU000461"/>
    </source>
</evidence>
<dbReference type="GO" id="GO:0020037">
    <property type="term" value="F:heme binding"/>
    <property type="evidence" value="ECO:0007669"/>
    <property type="project" value="InterPro"/>
</dbReference>
<dbReference type="GO" id="GO:0005506">
    <property type="term" value="F:iron ion binding"/>
    <property type="evidence" value="ECO:0007669"/>
    <property type="project" value="InterPro"/>
</dbReference>
<dbReference type="PROSITE" id="PS00086">
    <property type="entry name" value="CYTOCHROME_P450"/>
    <property type="match status" value="1"/>
</dbReference>
<comment type="similarity">
    <text evidence="5 15">Belongs to the cytochrome P450 family.</text>
</comment>
<dbReference type="STRING" id="543379.A0A232FJ53"/>
<organism evidence="16 17">
    <name type="scientific">Trichomalopsis sarcophagae</name>
    <dbReference type="NCBI Taxonomy" id="543379"/>
    <lineage>
        <taxon>Eukaryota</taxon>
        <taxon>Metazoa</taxon>
        <taxon>Ecdysozoa</taxon>
        <taxon>Arthropoda</taxon>
        <taxon>Hexapoda</taxon>
        <taxon>Insecta</taxon>
        <taxon>Pterygota</taxon>
        <taxon>Neoptera</taxon>
        <taxon>Endopterygota</taxon>
        <taxon>Hymenoptera</taxon>
        <taxon>Apocrita</taxon>
        <taxon>Proctotrupomorpha</taxon>
        <taxon>Chalcidoidea</taxon>
        <taxon>Pteromalidae</taxon>
        <taxon>Pteromalinae</taxon>
        <taxon>Trichomalopsis</taxon>
    </lineage>
</organism>
<gene>
    <name evidence="16" type="ORF">TSAR_012773</name>
</gene>
<accession>A0A232FJ53</accession>
<protein>
    <recommendedName>
        <fullName evidence="18">Cytochrome P450</fullName>
    </recommendedName>
</protein>
<comment type="subcellular location">
    <subcellularLocation>
        <location evidence="4">Endoplasmic reticulum membrane</location>
        <topology evidence="4">Peripheral membrane protein</topology>
    </subcellularLocation>
    <subcellularLocation>
        <location evidence="3">Microsome membrane</location>
        <topology evidence="3">Peripheral membrane protein</topology>
    </subcellularLocation>
</comment>
<dbReference type="Pfam" id="PF00067">
    <property type="entry name" value="p450"/>
    <property type="match status" value="1"/>
</dbReference>
<keyword evidence="10 15" id="KW-0560">Oxidoreductase</keyword>
<keyword evidence="12 15" id="KW-0503">Monooxygenase</keyword>
<evidence type="ECO:0000256" key="12">
    <source>
        <dbReference type="ARBA" id="ARBA00023033"/>
    </source>
</evidence>
<dbReference type="InterPro" id="IPR001128">
    <property type="entry name" value="Cyt_P450"/>
</dbReference>
<dbReference type="Gene3D" id="1.10.630.10">
    <property type="entry name" value="Cytochrome P450"/>
    <property type="match status" value="1"/>
</dbReference>
<dbReference type="Proteomes" id="UP000215335">
    <property type="component" value="Unassembled WGS sequence"/>
</dbReference>
<sequence>MALLGLFEVAAGLVAIGLAVYCYLTSNMDFWSSRGVKGPKPRPLFGTTLDFAIGRMSLAQHTSQVYEAYSDEPLVGLFTNRKPVLMLRDPEIIKSVLVKDFSVFSDRGFRSATKAEPLSQHLFALEPKRWRPLRQKLSPTFTSGKLKDMFYLLRECTEHLSSFLEDCVERNPVIECRDLAAKFTTDCIGVCAFGLNANAIADEDSQFRKVARKVLLGSSILSRVRNYLRFVAPWLMDLLSPVFYDREVNEFFIGTIAQTMDYRKKNNVERNDFIDLLMAIKDDPSKVGDIEMTDTVIASQAFIFFLAGFETSSSTISHTLYELAQNQAIQDKLREEIVEELKIHNGEITYESVKGMKYLHKIFCETLRKYTPLSVIQRNSVKPYTFSGTKVTIPKDTELWIPIYAIQHDPEIYPEPEKYDPERFDDENVKQRHTSFYLPFGDGPRNCIGARFGNYQTKLGIIQVLKNYKVEVCDQTRIPYVIDPKQFLLTPIDGIKLKFRKI</sequence>
<evidence type="ECO:0000256" key="11">
    <source>
        <dbReference type="ARBA" id="ARBA00023004"/>
    </source>
</evidence>
<evidence type="ECO:0000256" key="1">
    <source>
        <dbReference type="ARBA" id="ARBA00001971"/>
    </source>
</evidence>
<evidence type="ECO:0000256" key="7">
    <source>
        <dbReference type="ARBA" id="ARBA00022723"/>
    </source>
</evidence>
<name>A0A232FJ53_9HYME</name>
<evidence type="ECO:0000313" key="17">
    <source>
        <dbReference type="Proteomes" id="UP000215335"/>
    </source>
</evidence>
<dbReference type="InterPro" id="IPR036396">
    <property type="entry name" value="Cyt_P450_sf"/>
</dbReference>
<evidence type="ECO:0000256" key="10">
    <source>
        <dbReference type="ARBA" id="ARBA00023002"/>
    </source>
</evidence>
<comment type="function">
    <text evidence="2">May be involved in the metabolism of insect hormones and in the breakdown of synthetic insecticides.</text>
</comment>
<evidence type="ECO:0000256" key="4">
    <source>
        <dbReference type="ARBA" id="ARBA00004406"/>
    </source>
</evidence>
<keyword evidence="13" id="KW-0472">Membrane</keyword>
<dbReference type="SUPFAM" id="SSF48264">
    <property type="entry name" value="Cytochrome P450"/>
    <property type="match status" value="1"/>
</dbReference>
<evidence type="ECO:0000256" key="3">
    <source>
        <dbReference type="ARBA" id="ARBA00004174"/>
    </source>
</evidence>
<keyword evidence="6 14" id="KW-0349">Heme</keyword>
<dbReference type="InterPro" id="IPR017972">
    <property type="entry name" value="Cyt_P450_CS"/>
</dbReference>
<dbReference type="PANTHER" id="PTHR24292:SF54">
    <property type="entry name" value="CYP9F3-RELATED"/>
    <property type="match status" value="1"/>
</dbReference>
<evidence type="ECO:0000256" key="9">
    <source>
        <dbReference type="ARBA" id="ARBA00022848"/>
    </source>
</evidence>
<dbReference type="EMBL" id="NNAY01000129">
    <property type="protein sequence ID" value="OXU30705.1"/>
    <property type="molecule type" value="Genomic_DNA"/>
</dbReference>
<keyword evidence="11 14" id="KW-0408">Iron</keyword>
<comment type="cofactor">
    <cofactor evidence="1 14">
        <name>heme</name>
        <dbReference type="ChEBI" id="CHEBI:30413"/>
    </cofactor>
</comment>
<evidence type="ECO:0000256" key="6">
    <source>
        <dbReference type="ARBA" id="ARBA00022617"/>
    </source>
</evidence>
<dbReference type="InterPro" id="IPR002403">
    <property type="entry name" value="Cyt_P450_E_grp-IV"/>
</dbReference>
<keyword evidence="17" id="KW-1185">Reference proteome</keyword>
<dbReference type="GO" id="GO:0016705">
    <property type="term" value="F:oxidoreductase activity, acting on paired donors, with incorporation or reduction of molecular oxygen"/>
    <property type="evidence" value="ECO:0007669"/>
    <property type="project" value="InterPro"/>
</dbReference>
<reference evidence="16 17" key="1">
    <citation type="journal article" date="2017" name="Curr. Biol.">
        <title>The Evolution of Venom by Co-option of Single-Copy Genes.</title>
        <authorList>
            <person name="Martinson E.O."/>
            <person name="Mrinalini"/>
            <person name="Kelkar Y.D."/>
            <person name="Chang C.H."/>
            <person name="Werren J.H."/>
        </authorList>
    </citation>
    <scope>NUCLEOTIDE SEQUENCE [LARGE SCALE GENOMIC DNA]</scope>
    <source>
        <strain evidence="16 17">Alberta</strain>
        <tissue evidence="16">Whole body</tissue>
    </source>
</reference>
<dbReference type="FunFam" id="1.10.630.10:FF:000042">
    <property type="entry name" value="Cytochrome P450"/>
    <property type="match status" value="1"/>
</dbReference>
<feature type="binding site" description="axial binding residue" evidence="14">
    <location>
        <position position="447"/>
    </location>
    <ligand>
        <name>heme</name>
        <dbReference type="ChEBI" id="CHEBI:30413"/>
    </ligand>
    <ligandPart>
        <name>Fe</name>
        <dbReference type="ChEBI" id="CHEBI:18248"/>
    </ligandPart>
</feature>
<dbReference type="CDD" id="cd11056">
    <property type="entry name" value="CYP6-like"/>
    <property type="match status" value="1"/>
</dbReference>
<dbReference type="InterPro" id="IPR050476">
    <property type="entry name" value="Insect_CytP450_Detox"/>
</dbReference>
<evidence type="ECO:0000256" key="2">
    <source>
        <dbReference type="ARBA" id="ARBA00003690"/>
    </source>
</evidence>
<evidence type="ECO:0000256" key="13">
    <source>
        <dbReference type="ARBA" id="ARBA00023136"/>
    </source>
</evidence>
<evidence type="ECO:0000256" key="8">
    <source>
        <dbReference type="ARBA" id="ARBA00022824"/>
    </source>
</evidence>
<dbReference type="GO" id="GO:0004497">
    <property type="term" value="F:monooxygenase activity"/>
    <property type="evidence" value="ECO:0007669"/>
    <property type="project" value="UniProtKB-KW"/>
</dbReference>
<dbReference type="AlphaFoldDB" id="A0A232FJ53"/>
<evidence type="ECO:0000313" key="16">
    <source>
        <dbReference type="EMBL" id="OXU30705.1"/>
    </source>
</evidence>
<evidence type="ECO:0000256" key="5">
    <source>
        <dbReference type="ARBA" id="ARBA00010617"/>
    </source>
</evidence>
<dbReference type="PRINTS" id="PR00385">
    <property type="entry name" value="P450"/>
</dbReference>
<keyword evidence="9" id="KW-0492">Microsome</keyword>
<keyword evidence="7 14" id="KW-0479">Metal-binding</keyword>
<dbReference type="OrthoDB" id="2789670at2759"/>
<dbReference type="PRINTS" id="PR00465">
    <property type="entry name" value="EP450IV"/>
</dbReference>
<proteinExistence type="inferred from homology"/>
<evidence type="ECO:0000256" key="14">
    <source>
        <dbReference type="PIRSR" id="PIRSR602403-1"/>
    </source>
</evidence>
<evidence type="ECO:0008006" key="18">
    <source>
        <dbReference type="Google" id="ProtNLM"/>
    </source>
</evidence>
<keyword evidence="8" id="KW-0256">Endoplasmic reticulum</keyword>
<dbReference type="PANTHER" id="PTHR24292">
    <property type="entry name" value="CYTOCHROME P450"/>
    <property type="match status" value="1"/>
</dbReference>
<dbReference type="GO" id="GO:0005789">
    <property type="term" value="C:endoplasmic reticulum membrane"/>
    <property type="evidence" value="ECO:0007669"/>
    <property type="project" value="UniProtKB-SubCell"/>
</dbReference>